<dbReference type="Proteomes" id="UP001576784">
    <property type="component" value="Unassembled WGS sequence"/>
</dbReference>
<evidence type="ECO:0000313" key="1">
    <source>
        <dbReference type="EMBL" id="MFB2897793.1"/>
    </source>
</evidence>
<name>A0ABV4Y1C6_9CYAN</name>
<evidence type="ECO:0000313" key="2">
    <source>
        <dbReference type="Proteomes" id="UP001576784"/>
    </source>
</evidence>
<organism evidence="1 2">
    <name type="scientific">Floridaenema flaviceps BLCC-F50</name>
    <dbReference type="NCBI Taxonomy" id="3153642"/>
    <lineage>
        <taxon>Bacteria</taxon>
        <taxon>Bacillati</taxon>
        <taxon>Cyanobacteriota</taxon>
        <taxon>Cyanophyceae</taxon>
        <taxon>Oscillatoriophycideae</taxon>
        <taxon>Aerosakkonematales</taxon>
        <taxon>Aerosakkonemataceae</taxon>
        <taxon>Floridanema</taxon>
        <taxon>Floridanema flaviceps</taxon>
    </lineage>
</organism>
<protein>
    <submittedName>
        <fullName evidence="1">Uncharacterized protein</fullName>
    </submittedName>
</protein>
<reference evidence="1 2" key="1">
    <citation type="submission" date="2024-09" db="EMBL/GenBank/DDBJ databases">
        <title>Floridaenema gen nov. (Aerosakkonemataceae, Aerosakkonematales ord. nov., Cyanobacteria) from benthic tropical and subtropical fresh waters, with the description of four new species.</title>
        <authorList>
            <person name="Moretto J.A."/>
            <person name="Berthold D.E."/>
            <person name="Lefler F.W."/>
            <person name="Huang I.-S."/>
            <person name="Laughinghouse H. IV."/>
        </authorList>
    </citation>
    <scope>NUCLEOTIDE SEQUENCE [LARGE SCALE GENOMIC DNA]</scope>
    <source>
        <strain evidence="1 2">BLCC-F50</strain>
    </source>
</reference>
<comment type="caution">
    <text evidence="1">The sequence shown here is derived from an EMBL/GenBank/DDBJ whole genome shotgun (WGS) entry which is preliminary data.</text>
</comment>
<dbReference type="RefSeq" id="WP_413267404.1">
    <property type="nucleotide sequence ID" value="NZ_JBHFNR010000265.1"/>
</dbReference>
<dbReference type="EMBL" id="JBHFNR010000265">
    <property type="protein sequence ID" value="MFB2897793.1"/>
    <property type="molecule type" value="Genomic_DNA"/>
</dbReference>
<sequence length="107" mass="12303">MTNTNQQFTDEFSLPLPANYLPNYIKVLLNGQEALEIEDGEVYLHPIWDGNLTAEPELLEIHWDDQLVYAQNANQVLINRLSLIIGDTSPLQWLENNYSSDSNEQQL</sequence>
<gene>
    <name evidence="1" type="ORF">ACE1CI_33165</name>
</gene>
<keyword evidence="2" id="KW-1185">Reference proteome</keyword>
<accession>A0ABV4Y1C6</accession>
<proteinExistence type="predicted"/>